<dbReference type="GO" id="GO:0005829">
    <property type="term" value="C:cytosol"/>
    <property type="evidence" value="ECO:0007669"/>
    <property type="project" value="UniProtKB-SubCell"/>
</dbReference>
<dbReference type="GO" id="GO:0000387">
    <property type="term" value="P:spliceosomal snRNP assembly"/>
    <property type="evidence" value="ECO:0007669"/>
    <property type="project" value="InterPro"/>
</dbReference>
<dbReference type="SUPFAM" id="SSF50182">
    <property type="entry name" value="Sm-like ribonucleoproteins"/>
    <property type="match status" value="1"/>
</dbReference>
<dbReference type="InterPro" id="IPR038132">
    <property type="entry name" value="Vps16_C_sf"/>
</dbReference>
<organism evidence="12">
    <name type="scientific">Moina brachiata</name>
    <dbReference type="NCBI Taxonomy" id="675436"/>
    <lineage>
        <taxon>Eukaryota</taxon>
        <taxon>Metazoa</taxon>
        <taxon>Ecdysozoa</taxon>
        <taxon>Arthropoda</taxon>
        <taxon>Crustacea</taxon>
        <taxon>Branchiopoda</taxon>
        <taxon>Diplostraca</taxon>
        <taxon>Cladocera</taxon>
        <taxon>Anomopoda</taxon>
        <taxon>Moinidae</taxon>
        <taxon>Moina</taxon>
    </lineage>
</organism>
<evidence type="ECO:0000256" key="9">
    <source>
        <dbReference type="ARBA" id="ARBA00058057"/>
    </source>
</evidence>
<dbReference type="GO" id="GO:0005681">
    <property type="term" value="C:spliceosomal complex"/>
    <property type="evidence" value="ECO:0007669"/>
    <property type="project" value="InterPro"/>
</dbReference>
<dbReference type="FunFam" id="2.30.30.100:FF:000002">
    <property type="entry name" value="Small nuclear ribonucleoprotein Sm D3"/>
    <property type="match status" value="1"/>
</dbReference>
<evidence type="ECO:0000256" key="4">
    <source>
        <dbReference type="ARBA" id="ARBA00009250"/>
    </source>
</evidence>
<keyword evidence="10" id="KW-0653">Protein transport</keyword>
<dbReference type="GO" id="GO:0033263">
    <property type="term" value="C:CORVET complex"/>
    <property type="evidence" value="ECO:0007669"/>
    <property type="project" value="UniProtKB-UniRule"/>
</dbReference>
<dbReference type="InterPro" id="IPR036322">
    <property type="entry name" value="WD40_repeat_dom_sf"/>
</dbReference>
<evidence type="ECO:0000259" key="11">
    <source>
        <dbReference type="PROSITE" id="PS52002"/>
    </source>
</evidence>
<keyword evidence="10" id="KW-0813">Transport</keyword>
<dbReference type="InterPro" id="IPR006925">
    <property type="entry name" value="Vps16_C"/>
</dbReference>
<accession>A0A4Y7NI15</accession>
<dbReference type="GO" id="GO:0030897">
    <property type="term" value="C:HOPS complex"/>
    <property type="evidence" value="ECO:0007669"/>
    <property type="project" value="UniProtKB-UniRule"/>
</dbReference>
<name>A0A4Y7NI15_9CRUS</name>
<keyword evidence="10" id="KW-0472">Membrane</keyword>
<dbReference type="PROSITE" id="PS52002">
    <property type="entry name" value="SM"/>
    <property type="match status" value="1"/>
</dbReference>
<dbReference type="SMART" id="SM00651">
    <property type="entry name" value="Sm"/>
    <property type="match status" value="1"/>
</dbReference>
<protein>
    <recommendedName>
        <fullName evidence="10">Vacuolar protein sorting-associated protein 16 homolog</fullName>
    </recommendedName>
</protein>
<dbReference type="Pfam" id="PF04841">
    <property type="entry name" value="Vps16_N"/>
    <property type="match status" value="1"/>
</dbReference>
<dbReference type="CDD" id="cd01721">
    <property type="entry name" value="Sm_D3"/>
    <property type="match status" value="1"/>
</dbReference>
<evidence type="ECO:0000256" key="1">
    <source>
        <dbReference type="ARBA" id="ARBA00004123"/>
    </source>
</evidence>
<dbReference type="PANTHER" id="PTHR12811">
    <property type="entry name" value="VACUOLAR PROTEIN SORTING VPS16"/>
    <property type="match status" value="1"/>
</dbReference>
<feature type="domain" description="Sm" evidence="11">
    <location>
        <begin position="5"/>
        <end position="77"/>
    </location>
</feature>
<dbReference type="EMBL" id="LR023239">
    <property type="protein sequence ID" value="SVE92858.1"/>
    <property type="molecule type" value="mRNA"/>
</dbReference>
<keyword evidence="7" id="KW-0539">Nucleus</keyword>
<dbReference type="GO" id="GO:0006886">
    <property type="term" value="P:intracellular protein transport"/>
    <property type="evidence" value="ECO:0007669"/>
    <property type="project" value="InterPro"/>
</dbReference>
<comment type="subcellular location">
    <subcellularLocation>
        <location evidence="2">Cytoplasm</location>
        <location evidence="2">Cytosol</location>
    </subcellularLocation>
    <subcellularLocation>
        <location evidence="10">Late endosome membrane</location>
        <topology evidence="10">Peripheral membrane protein</topology>
        <orientation evidence="10">Cytoplasmic side</orientation>
    </subcellularLocation>
    <subcellularLocation>
        <location evidence="10">Lysosome membrane</location>
        <topology evidence="10">Peripheral membrane protein</topology>
        <orientation evidence="10">Cytoplasmic side</orientation>
    </subcellularLocation>
    <subcellularLocation>
        <location evidence="1">Nucleus</location>
    </subcellularLocation>
    <text evidence="10">Cytoplasmic, peripheral membrane protein associated with late endosomes/lysosomes.</text>
</comment>
<keyword evidence="6" id="KW-0508">mRNA splicing</keyword>
<dbReference type="InterPro" id="IPR001163">
    <property type="entry name" value="Sm_dom_euk/arc"/>
</dbReference>
<comment type="function">
    <text evidence="9">Plays a role in pre-mRNA splicing as a core component of the spliceosomal U1, U2, U4 and U5 small nuclear ribonucleoproteins (snRNPs), the building blocks of the spliceosome.</text>
</comment>
<dbReference type="Pfam" id="PF01423">
    <property type="entry name" value="LSM"/>
    <property type="match status" value="1"/>
</dbReference>
<dbReference type="InterPro" id="IPR006926">
    <property type="entry name" value="Vps16_N"/>
</dbReference>
<evidence type="ECO:0000256" key="2">
    <source>
        <dbReference type="ARBA" id="ARBA00004514"/>
    </source>
</evidence>
<proteinExistence type="evidence at transcript level"/>
<dbReference type="Gene3D" id="2.130.10.10">
    <property type="entry name" value="YVTN repeat-like/Quinoprotein amine dehydrogenase"/>
    <property type="match status" value="1"/>
</dbReference>
<dbReference type="GO" id="GO:0016197">
    <property type="term" value="P:endosomal transport"/>
    <property type="evidence" value="ECO:0007669"/>
    <property type="project" value="TreeGrafter"/>
</dbReference>
<dbReference type="InterPro" id="IPR015943">
    <property type="entry name" value="WD40/YVTN_repeat-like_dom_sf"/>
</dbReference>
<evidence type="ECO:0000313" key="12">
    <source>
        <dbReference type="EMBL" id="SVE92858.1"/>
    </source>
</evidence>
<dbReference type="Gene3D" id="2.30.30.100">
    <property type="match status" value="1"/>
</dbReference>
<comment type="function">
    <text evidence="10">Plays a role in vesicle-mediated protein trafficking to lysosomal compartments including the endocytic membrane transport and autophagic pathways. Believed to act as a core component of the putative HOPS and CORVET endosomal tethering complexes.</text>
</comment>
<dbReference type="GO" id="GO:0003723">
    <property type="term" value="F:RNA binding"/>
    <property type="evidence" value="ECO:0007669"/>
    <property type="project" value="InterPro"/>
</dbReference>
<gene>
    <name evidence="12" type="primary">EOG090X01BU</name>
</gene>
<evidence type="ECO:0000256" key="8">
    <source>
        <dbReference type="ARBA" id="ARBA00023274"/>
    </source>
</evidence>
<evidence type="ECO:0000256" key="6">
    <source>
        <dbReference type="ARBA" id="ARBA00023187"/>
    </source>
</evidence>
<dbReference type="GO" id="GO:0005765">
    <property type="term" value="C:lysosomal membrane"/>
    <property type="evidence" value="ECO:0007669"/>
    <property type="project" value="UniProtKB-SubCell"/>
</dbReference>
<dbReference type="SUPFAM" id="SSF50978">
    <property type="entry name" value="WD40 repeat-like"/>
    <property type="match status" value="1"/>
</dbReference>
<dbReference type="InterPro" id="IPR047575">
    <property type="entry name" value="Sm"/>
</dbReference>
<dbReference type="PANTHER" id="PTHR12811:SF0">
    <property type="entry name" value="VACUOLAR PROTEIN SORTING-ASSOCIATED PROTEIN 16 HOMOLOG"/>
    <property type="match status" value="1"/>
</dbReference>
<sequence>MSIGVPIKVLHEAEGHIITCETNTGEVYRGKLVEAEDNMNCQMTNITVTYRDGRVAQLENVYIRGSKIRFLILPDMLKNAPMFKRQGTKASNVGAAAGRGKSAILRAQEYFVTAAPFGGHIAAFRDDRKSAGSQPQNKPTILLFSPHGDLRNSIKWSGGPITKIEWSCSEELLCIQNDGIVSIYDMFGVFQSSFQMGQEAKEMKIIDACSFSSSSGTGLAVLTTNYRFFVVNNVQEPRIRRFPDIPGINIAPSCWLVVHGDDRQTKLVAAKEKDIYVLDYSEQNVAQRLPDISHHYLSIVSMSLSPCHKMVALLTDAGVIWIGSSDFRKKFCEHDAQCLSTGVQLVWCGSGALVLNHGSTLLVLSPNRDNFLLMLDSHGFIFPEIDGLRIITNSSHEFLQKVPAANQEIFRIGSMAPGAILVEACREFQRRSHRAEEYIRLVKDQLPTAVAQCVEAAGNEWQPNIQKMLLRAAQLGKSFLMDTFDAEVFVAMCQTLRILNAVRHHKVAIPLTYHQYEETGKSGLLNRLIIRRQYSLAVQICRFLNMSEADGIPRIMTDWACYKIKQGHKQLDAEQLANEIASKLGMSSKVSYRDIALKAKEFKQDKLAIRLLDFEHRASEQIPLLLELGQESQALTKAVESGDPNLIYQVLVTLKENYSSDKFYITIRQYPSVNAFYTKLCRTVQMGSIEQIYEQEDNFNAQALLSVRDSYRAKQLENRLATLTTAVKQYRQAKHEIAATLAEDQMKLLKAQKGYETKHGCPSLDFSLNDTLKLLMRLRDWKETEEMVKKFKIPERRVWWLKVTTLAEIGDWIELEKLSKSKKSPIGYEPFVDVCLQHENITEAQRYLPKVDENLIIKYHVKAKLYAEAAQIAFQRKDKQALLYIQSRCSSNKSLVDHINTLIANLTNPDGFSKR</sequence>
<comment type="similarity">
    <text evidence="4 10">Belongs to the VPS16 family.</text>
</comment>
<dbReference type="InterPro" id="IPR010920">
    <property type="entry name" value="LSM_dom_sf"/>
</dbReference>
<dbReference type="InterPro" id="IPR034099">
    <property type="entry name" value="SmD3"/>
</dbReference>
<dbReference type="GO" id="GO:0042144">
    <property type="term" value="P:vacuole fusion, non-autophagic"/>
    <property type="evidence" value="ECO:0007669"/>
    <property type="project" value="TreeGrafter"/>
</dbReference>
<reference evidence="12" key="1">
    <citation type="submission" date="2018-08" db="EMBL/GenBank/DDBJ databases">
        <authorList>
            <person name="Cornetti L."/>
        </authorList>
    </citation>
    <scope>NUCLEOTIDE SEQUENCE</scope>
    <source>
        <strain evidence="12">DE-FRO-2-1</strain>
    </source>
</reference>
<keyword evidence="10" id="KW-0458">Lysosome</keyword>
<evidence type="ECO:0000256" key="10">
    <source>
        <dbReference type="PIRNR" id="PIRNR007949"/>
    </source>
</evidence>
<dbReference type="AlphaFoldDB" id="A0A4Y7NI15"/>
<dbReference type="GO" id="GO:0031902">
    <property type="term" value="C:late endosome membrane"/>
    <property type="evidence" value="ECO:0007669"/>
    <property type="project" value="UniProtKB-SubCell"/>
</dbReference>
<dbReference type="PIRSF" id="PIRSF007949">
    <property type="entry name" value="VPS16"/>
    <property type="match status" value="1"/>
</dbReference>
<dbReference type="GO" id="GO:0003779">
    <property type="term" value="F:actin binding"/>
    <property type="evidence" value="ECO:0007669"/>
    <property type="project" value="TreeGrafter"/>
</dbReference>
<comment type="similarity">
    <text evidence="3">Belongs to the snRNP core protein family.</text>
</comment>
<evidence type="ECO:0000256" key="3">
    <source>
        <dbReference type="ARBA" id="ARBA00008146"/>
    </source>
</evidence>
<keyword evidence="10" id="KW-0967">Endosome</keyword>
<keyword evidence="5" id="KW-0507">mRNA processing</keyword>
<evidence type="ECO:0000256" key="5">
    <source>
        <dbReference type="ARBA" id="ARBA00022664"/>
    </source>
</evidence>
<dbReference type="InterPro" id="IPR016534">
    <property type="entry name" value="VPS16"/>
</dbReference>
<dbReference type="Pfam" id="PF04840">
    <property type="entry name" value="Vps16_C"/>
    <property type="match status" value="1"/>
</dbReference>
<keyword evidence="8" id="KW-0687">Ribonucleoprotein</keyword>
<evidence type="ECO:0000256" key="7">
    <source>
        <dbReference type="ARBA" id="ARBA00023242"/>
    </source>
</evidence>
<dbReference type="Gene3D" id="1.10.150.780">
    <property type="entry name" value="Vps16, C-terminal region"/>
    <property type="match status" value="1"/>
</dbReference>